<dbReference type="InterPro" id="IPR014001">
    <property type="entry name" value="Helicase_ATP-bd"/>
</dbReference>
<dbReference type="GO" id="GO:0016787">
    <property type="term" value="F:hydrolase activity"/>
    <property type="evidence" value="ECO:0007669"/>
    <property type="project" value="UniProtKB-KW"/>
</dbReference>
<feature type="region of interest" description="Disordered" evidence="15">
    <location>
        <begin position="1150"/>
        <end position="1255"/>
    </location>
</feature>
<dbReference type="InterPro" id="IPR001650">
    <property type="entry name" value="Helicase_C-like"/>
</dbReference>
<dbReference type="PANTHER" id="PTHR47835:SF3">
    <property type="entry name" value="HELICASE FOR MEIOSIS 1"/>
    <property type="match status" value="1"/>
</dbReference>
<dbReference type="OrthoDB" id="5575at2759"/>
<dbReference type="SMART" id="SM00487">
    <property type="entry name" value="DEXDc"/>
    <property type="match status" value="1"/>
</dbReference>
<evidence type="ECO:0000256" key="14">
    <source>
        <dbReference type="ARBA" id="ARBA00048988"/>
    </source>
</evidence>
<dbReference type="InterPro" id="IPR052247">
    <property type="entry name" value="Meiotic_Crossover_Helicase"/>
</dbReference>
<feature type="region of interest" description="Disordered" evidence="15">
    <location>
        <begin position="1016"/>
        <end position="1053"/>
    </location>
</feature>
<evidence type="ECO:0000313" key="19">
    <source>
        <dbReference type="Proteomes" id="UP000248405"/>
    </source>
</evidence>
<feature type="region of interest" description="Disordered" evidence="15">
    <location>
        <begin position="1082"/>
        <end position="1111"/>
    </location>
</feature>
<evidence type="ECO:0000256" key="11">
    <source>
        <dbReference type="ARBA" id="ARBA00023254"/>
    </source>
</evidence>
<evidence type="ECO:0000256" key="15">
    <source>
        <dbReference type="SAM" id="MobiDB-lite"/>
    </source>
</evidence>
<dbReference type="InterPro" id="IPR036388">
    <property type="entry name" value="WH-like_DNA-bd_sf"/>
</dbReference>
<feature type="domain" description="Helicase ATP-binding" evidence="16">
    <location>
        <begin position="244"/>
        <end position="418"/>
    </location>
</feature>
<feature type="compositionally biased region" description="Low complexity" evidence="15">
    <location>
        <begin position="1214"/>
        <end position="1230"/>
    </location>
</feature>
<dbReference type="Gene3D" id="1.10.3380.10">
    <property type="entry name" value="Sec63 N-terminal domain-like domain"/>
    <property type="match status" value="1"/>
</dbReference>
<evidence type="ECO:0000256" key="9">
    <source>
        <dbReference type="ARBA" id="ARBA00022840"/>
    </source>
</evidence>
<dbReference type="Gene3D" id="1.10.10.10">
    <property type="entry name" value="Winged helix-like DNA-binding domain superfamily/Winged helix DNA-binding domain"/>
    <property type="match status" value="1"/>
</dbReference>
<keyword evidence="19" id="KW-1185">Reference proteome</keyword>
<dbReference type="Pfam" id="PF23445">
    <property type="entry name" value="WHD_SNRNP200"/>
    <property type="match status" value="1"/>
</dbReference>
<reference evidence="18" key="1">
    <citation type="submission" date="2016-12" db="EMBL/GenBank/DDBJ databases">
        <title>The genomes of Aspergillus section Nigri reveals drivers in fungal speciation.</title>
        <authorList>
            <consortium name="DOE Joint Genome Institute"/>
            <person name="Vesth T.C."/>
            <person name="Nybo J."/>
            <person name="Theobald S."/>
            <person name="Brandl J."/>
            <person name="Frisvad J.C."/>
            <person name="Nielsen K.F."/>
            <person name="Lyhne E.K."/>
            <person name="Kogle M.E."/>
            <person name="Kuo A."/>
            <person name="Riley R."/>
            <person name="Clum A."/>
            <person name="Nolan M."/>
            <person name="Lipzen A."/>
            <person name="Salamov A."/>
            <person name="Henrissat B."/>
            <person name="Wiebenga A."/>
            <person name="De Vries R.P."/>
            <person name="Grigoriev I.V."/>
            <person name="Mortensen U.H."/>
            <person name="Andersen M.R."/>
            <person name="Baker S.E."/>
        </authorList>
    </citation>
    <scope>NUCLEOTIDE SEQUENCE [LARGE SCALE GENOMIC DNA]</scope>
    <source>
        <strain evidence="18">CBS 113365</strain>
    </source>
</reference>
<dbReference type="SUPFAM" id="SSF158702">
    <property type="entry name" value="Sec63 N-terminal domain-like"/>
    <property type="match status" value="1"/>
</dbReference>
<dbReference type="SUPFAM" id="SSF52540">
    <property type="entry name" value="P-loop containing nucleoside triphosphate hydrolases"/>
    <property type="match status" value="1"/>
</dbReference>
<dbReference type="FunFam" id="1.10.10.10:FF:000012">
    <property type="entry name" value="U5 small nuclear ribonucleoprotein helicase"/>
    <property type="match status" value="1"/>
</dbReference>
<feature type="compositionally biased region" description="Polar residues" evidence="15">
    <location>
        <begin position="1243"/>
        <end position="1255"/>
    </location>
</feature>
<dbReference type="Pfam" id="PF00271">
    <property type="entry name" value="Helicase_C"/>
    <property type="match status" value="1"/>
</dbReference>
<name>A0A319BXR7_ASPVC</name>
<keyword evidence="10" id="KW-0413">Isomerase</keyword>
<dbReference type="GO" id="GO:0003676">
    <property type="term" value="F:nucleic acid binding"/>
    <property type="evidence" value="ECO:0007669"/>
    <property type="project" value="InterPro"/>
</dbReference>
<dbReference type="InterPro" id="IPR011545">
    <property type="entry name" value="DEAD/DEAH_box_helicase_dom"/>
</dbReference>
<dbReference type="EMBL" id="KZ821620">
    <property type="protein sequence ID" value="PYH70673.1"/>
    <property type="molecule type" value="Genomic_DNA"/>
</dbReference>
<evidence type="ECO:0000256" key="1">
    <source>
        <dbReference type="ARBA" id="ARBA00001947"/>
    </source>
</evidence>
<evidence type="ECO:0000256" key="8">
    <source>
        <dbReference type="ARBA" id="ARBA00022833"/>
    </source>
</evidence>
<evidence type="ECO:0000256" key="2">
    <source>
        <dbReference type="ARBA" id="ARBA00010140"/>
    </source>
</evidence>
<dbReference type="GO" id="GO:0043138">
    <property type="term" value="F:3'-5' DNA helicase activity"/>
    <property type="evidence" value="ECO:0007669"/>
    <property type="project" value="UniProtKB-EC"/>
</dbReference>
<gene>
    <name evidence="18" type="ORF">BO88DRAFT_442757</name>
</gene>
<dbReference type="RefSeq" id="XP_025564467.1">
    <property type="nucleotide sequence ID" value="XM_025709977.1"/>
</dbReference>
<dbReference type="SMART" id="SM00973">
    <property type="entry name" value="Sec63"/>
    <property type="match status" value="1"/>
</dbReference>
<keyword evidence="4" id="KW-0547">Nucleotide-binding</keyword>
<evidence type="ECO:0000259" key="16">
    <source>
        <dbReference type="PROSITE" id="PS51192"/>
    </source>
</evidence>
<dbReference type="PROSITE" id="PS51192">
    <property type="entry name" value="HELICASE_ATP_BIND_1"/>
    <property type="match status" value="1"/>
</dbReference>
<keyword evidence="3" id="KW-0479">Metal-binding</keyword>
<dbReference type="GO" id="GO:0005524">
    <property type="term" value="F:ATP binding"/>
    <property type="evidence" value="ECO:0007669"/>
    <property type="project" value="UniProtKB-KW"/>
</dbReference>
<feature type="compositionally biased region" description="Polar residues" evidence="15">
    <location>
        <begin position="131"/>
        <end position="149"/>
    </location>
</feature>
<dbReference type="InterPro" id="IPR036390">
    <property type="entry name" value="WH_DNA-bd_sf"/>
</dbReference>
<dbReference type="GO" id="GO:0007131">
    <property type="term" value="P:reciprocal meiotic recombination"/>
    <property type="evidence" value="ECO:0007669"/>
    <property type="project" value="UniProtKB-ARBA"/>
</dbReference>
<dbReference type="EC" id="5.6.2.4" evidence="13"/>
<keyword evidence="5" id="KW-0863">Zinc-finger</keyword>
<dbReference type="Proteomes" id="UP000248405">
    <property type="component" value="Unassembled WGS sequence"/>
</dbReference>
<dbReference type="Pfam" id="PF00270">
    <property type="entry name" value="DEAD"/>
    <property type="match status" value="1"/>
</dbReference>
<organism evidence="18 19">
    <name type="scientific">Aspergillus vadensis (strain CBS 113365 / IMI 142717 / IBT 24658)</name>
    <dbReference type="NCBI Taxonomy" id="1448311"/>
    <lineage>
        <taxon>Eukaryota</taxon>
        <taxon>Fungi</taxon>
        <taxon>Dikarya</taxon>
        <taxon>Ascomycota</taxon>
        <taxon>Pezizomycotina</taxon>
        <taxon>Eurotiomycetes</taxon>
        <taxon>Eurotiomycetidae</taxon>
        <taxon>Eurotiales</taxon>
        <taxon>Aspergillaceae</taxon>
        <taxon>Aspergillus</taxon>
        <taxon>Aspergillus subgen. Circumdati</taxon>
    </lineage>
</organism>
<comment type="cofactor">
    <cofactor evidence="1">
        <name>Zn(2+)</name>
        <dbReference type="ChEBI" id="CHEBI:29105"/>
    </cofactor>
</comment>
<dbReference type="CDD" id="cd18795">
    <property type="entry name" value="SF2_C_Ski2"/>
    <property type="match status" value="1"/>
</dbReference>
<evidence type="ECO:0000256" key="5">
    <source>
        <dbReference type="ARBA" id="ARBA00022771"/>
    </source>
</evidence>
<feature type="compositionally biased region" description="Polar residues" evidence="15">
    <location>
        <begin position="88"/>
        <end position="99"/>
    </location>
</feature>
<dbReference type="Gene3D" id="3.40.50.300">
    <property type="entry name" value="P-loop containing nucleotide triphosphate hydrolases"/>
    <property type="match status" value="2"/>
</dbReference>
<dbReference type="FunFam" id="1.10.3380.10:FF:000012">
    <property type="entry name" value="DEAD/DEAH box DNA helicase"/>
    <property type="match status" value="1"/>
</dbReference>
<evidence type="ECO:0000259" key="17">
    <source>
        <dbReference type="PROSITE" id="PS51194"/>
    </source>
</evidence>
<evidence type="ECO:0000256" key="13">
    <source>
        <dbReference type="ARBA" id="ARBA00034808"/>
    </source>
</evidence>
<keyword evidence="6" id="KW-0378">Hydrolase</keyword>
<sequence>MRHNTYHSIPQTRRNAPYKRRAVPQLPTPSRSNPSAIIDQRLVEGAQEPLFNRLPREDSRSYRPELQLFSRDDDLELDAFDLELLAQSDEQGQSPQTAGSFADRGSLSRPPQRTDYNRVSRFFQAGPHATPRQSFGSSSSDTGVRSPSSPLIRMQAGRVNKHAPEYDFENNVGCHTSSNREILASHSAEISSVTRQDRQRGPFQQHLPISIRGIVLVSVHELPDKYRSIFPFPVFNAVQSKCFQSVYKTDSNIILAAPTGSGKTAIMELAICRLLNRLKDEQFKVIYQAPTKSLCSEKFRDWSRKFNTLGLQCAELTGDTDHTQLRSVQNSQVIIATPEKWDSMTRKWKDHARLMQLVKLFLIDEVHILKEARGATLEAVVSRMKANGSNVRFIALSATVPNSEDIATWLGRDPVNQHVPAHREHFGEDFRPVKLQKFVYGYQSHANDFAFDKMCTSKLADIISSHSRKKPIMIFCCTRNSAVATAKELTRLWTMSNSPARLWKGPGRSMEVQNVDLRATIAAGVAFHHAGLDPNDRRSVETGFLNGQVSIICCTSTLAVGVNLPCHLVIIKGTVGWQEGGCKEYSDLEIMQMLGRAGRPQFDDSATAVIMTRQAREAHYERLVSGSESLESCLHLNLTDHLNAEIGLGNITDIESAIRWLSGTFFFVRMRRNPTYYRLKEDADKEDEEDMLRQICQRDIKLLQDCGLVSADSLKSTKFGDAMARYYVRFETMKTLLTLKPHSTVSQILSVISRADEFREIRFKAGEKSLYKEINRSNAIRFPVNVDIALSAHKISLLIQSELGAVDLPDGEPFQKHRFTFQQDKTFVFSHINRLIRCIVDCQVGLEDSIALRNALELARSFGARVWDDSPLQMKQIEQIGVVAVRKLASSGITSLEALELCEPHQIDMILSRNPPFGRKLLERLVDFPKLRVSVKMIGKETKTGTGVQVNIRSEVAFMNEKCPTYFQRRPVAGKMPNGQEILFSAELKSAGQSVTCHAMCDDIAGTMRSAQLKPDLPGSLFPSQLDPLSDVVSERPKPNISRRRSNDTSQTKSVARNINIWDSDDLLFGDFLENDQAENWSGVNKLPQSPADKAQAPSDTTKGSNQSNNQIVETVEAVRLENGRWACNHRCKDKTTYHNRPICKHLCCRDGLEKPPKANRKRPGDEDKDRGKKTMGLNQTTLPTTIAKKGTTTQANNPSDSRAQRHSMETPVSTHKSSSANTSTNKNNKPGNDSGCPVPKNTLESSSDYGNDSFSDFPSPSALLLGKPIVATLSKEQDPEVPTFEDNTKRDFITEDWSDDDGWPDFQLPPETDIVPAPEDGQERNIQPAQGPDKIDIINLTPTEVKEMILNDQDVRPDYHGSTPAGSHGKKRKALLTTTVEANRKRCKADKDIVATHPSSFQPGGTTDVAAEVPAGWEDIDPALLHEYKDIINLF</sequence>
<accession>A0A319BXR7</accession>
<dbReference type="GO" id="GO:0008270">
    <property type="term" value="F:zinc ion binding"/>
    <property type="evidence" value="ECO:0007669"/>
    <property type="project" value="UniProtKB-KW"/>
</dbReference>
<evidence type="ECO:0000256" key="7">
    <source>
        <dbReference type="ARBA" id="ARBA00022806"/>
    </source>
</evidence>
<comment type="catalytic activity">
    <reaction evidence="14">
        <text>ATP + H2O = ADP + phosphate + H(+)</text>
        <dbReference type="Rhea" id="RHEA:13065"/>
        <dbReference type="ChEBI" id="CHEBI:15377"/>
        <dbReference type="ChEBI" id="CHEBI:15378"/>
        <dbReference type="ChEBI" id="CHEBI:30616"/>
        <dbReference type="ChEBI" id="CHEBI:43474"/>
        <dbReference type="ChEBI" id="CHEBI:456216"/>
        <dbReference type="EC" id="5.6.2.4"/>
    </reaction>
</comment>
<feature type="region of interest" description="Disordered" evidence="15">
    <location>
        <begin position="1315"/>
        <end position="1335"/>
    </location>
</feature>
<proteinExistence type="inferred from homology"/>
<dbReference type="Pfam" id="PF02889">
    <property type="entry name" value="Sec63"/>
    <property type="match status" value="1"/>
</dbReference>
<evidence type="ECO:0000256" key="4">
    <source>
        <dbReference type="ARBA" id="ARBA00022741"/>
    </source>
</evidence>
<evidence type="ECO:0000313" key="18">
    <source>
        <dbReference type="EMBL" id="PYH70673.1"/>
    </source>
</evidence>
<dbReference type="SUPFAM" id="SSF46785">
    <property type="entry name" value="Winged helix' DNA-binding domain"/>
    <property type="match status" value="1"/>
</dbReference>
<protein>
    <recommendedName>
        <fullName evidence="13">DNA 3'-5' helicase</fullName>
        <ecNumber evidence="13">5.6.2.4</ecNumber>
    </recommendedName>
</protein>
<feature type="compositionally biased region" description="Polar residues" evidence="15">
    <location>
        <begin position="1"/>
        <end position="14"/>
    </location>
</feature>
<feature type="region of interest" description="Disordered" evidence="15">
    <location>
        <begin position="1"/>
        <end position="35"/>
    </location>
</feature>
<evidence type="ECO:0000256" key="12">
    <source>
        <dbReference type="ARBA" id="ARBA00034617"/>
    </source>
</evidence>
<dbReference type="PANTHER" id="PTHR47835">
    <property type="entry name" value="HFM1, ATP DEPENDENT DNA HELICASE HOMOLOG"/>
    <property type="match status" value="1"/>
</dbReference>
<feature type="compositionally biased region" description="Polar residues" evidence="15">
    <location>
        <begin position="1098"/>
        <end position="1111"/>
    </location>
</feature>
<dbReference type="FunFam" id="3.40.50.300:FF:000950">
    <property type="entry name" value="probable ATP-dependent DNA helicase HFM1"/>
    <property type="match status" value="1"/>
</dbReference>
<dbReference type="FunFam" id="3.40.50.300:FF:001076">
    <property type="entry name" value="ATP-dependent DNA helicase MER3"/>
    <property type="match status" value="1"/>
</dbReference>
<comment type="similarity">
    <text evidence="2">Belongs to the helicase family. SKI2 subfamily.</text>
</comment>
<evidence type="ECO:0000256" key="6">
    <source>
        <dbReference type="ARBA" id="ARBA00022801"/>
    </source>
</evidence>
<comment type="catalytic activity">
    <reaction evidence="12">
        <text>Couples ATP hydrolysis with the unwinding of duplex DNA by translocating in the 3'-5' direction.</text>
        <dbReference type="EC" id="5.6.2.4"/>
    </reaction>
</comment>
<dbReference type="InterPro" id="IPR027417">
    <property type="entry name" value="P-loop_NTPase"/>
</dbReference>
<evidence type="ECO:0000256" key="3">
    <source>
        <dbReference type="ARBA" id="ARBA00022723"/>
    </source>
</evidence>
<dbReference type="SMART" id="SM00490">
    <property type="entry name" value="HELICc"/>
    <property type="match status" value="1"/>
</dbReference>
<dbReference type="GeneID" id="37214569"/>
<feature type="compositionally biased region" description="Polar residues" evidence="15">
    <location>
        <begin position="1177"/>
        <end position="1202"/>
    </location>
</feature>
<feature type="compositionally biased region" description="Basic and acidic residues" evidence="15">
    <location>
        <begin position="1150"/>
        <end position="1173"/>
    </location>
</feature>
<feature type="domain" description="Helicase C-terminal" evidence="17">
    <location>
        <begin position="458"/>
        <end position="646"/>
    </location>
</feature>
<dbReference type="InterPro" id="IPR004179">
    <property type="entry name" value="Sec63-dom"/>
</dbReference>
<dbReference type="InterPro" id="IPR057842">
    <property type="entry name" value="WH_MER3"/>
</dbReference>
<keyword evidence="7 18" id="KW-0347">Helicase</keyword>
<keyword evidence="11" id="KW-0469">Meiosis</keyword>
<keyword evidence="8" id="KW-0862">Zinc</keyword>
<feature type="region of interest" description="Disordered" evidence="15">
    <location>
        <begin position="87"/>
        <end position="150"/>
    </location>
</feature>
<dbReference type="PROSITE" id="PS51194">
    <property type="entry name" value="HELICASE_CTER"/>
    <property type="match status" value="1"/>
</dbReference>
<keyword evidence="9" id="KW-0067">ATP-binding</keyword>
<evidence type="ECO:0000256" key="10">
    <source>
        <dbReference type="ARBA" id="ARBA00023235"/>
    </source>
</evidence>